<dbReference type="InterPro" id="IPR036259">
    <property type="entry name" value="MFS_trans_sf"/>
</dbReference>
<keyword evidence="2 5" id="KW-0812">Transmembrane</keyword>
<dbReference type="InterPro" id="IPR020846">
    <property type="entry name" value="MFS_dom"/>
</dbReference>
<feature type="transmembrane region" description="Helical" evidence="5">
    <location>
        <begin position="98"/>
        <end position="117"/>
    </location>
</feature>
<dbReference type="PANTHER" id="PTHR23534">
    <property type="entry name" value="MFS PERMEASE"/>
    <property type="match status" value="1"/>
</dbReference>
<feature type="transmembrane region" description="Helical" evidence="5">
    <location>
        <begin position="277"/>
        <end position="298"/>
    </location>
</feature>
<dbReference type="InterPro" id="IPR011701">
    <property type="entry name" value="MFS"/>
</dbReference>
<evidence type="ECO:0000256" key="4">
    <source>
        <dbReference type="ARBA" id="ARBA00023136"/>
    </source>
</evidence>
<feature type="transmembrane region" description="Helical" evidence="5">
    <location>
        <begin position="344"/>
        <end position="362"/>
    </location>
</feature>
<dbReference type="EMBL" id="CP007790">
    <property type="protein sequence ID" value="AJK67699.1"/>
    <property type="molecule type" value="Genomic_DNA"/>
</dbReference>
<feature type="transmembrane region" description="Helical" evidence="5">
    <location>
        <begin position="304"/>
        <end position="332"/>
    </location>
</feature>
<feature type="transmembrane region" description="Helical" evidence="5">
    <location>
        <begin position="42"/>
        <end position="62"/>
    </location>
</feature>
<dbReference type="HOGENOM" id="CLU_047644_0_0_11"/>
<evidence type="ECO:0000256" key="5">
    <source>
        <dbReference type="SAM" id="Phobius"/>
    </source>
</evidence>
<evidence type="ECO:0000256" key="2">
    <source>
        <dbReference type="ARBA" id="ARBA00022692"/>
    </source>
</evidence>
<accession>A0A0B6TN53</accession>
<proteinExistence type="predicted"/>
<protein>
    <submittedName>
        <fullName evidence="7">ABC transporter permease</fullName>
    </submittedName>
</protein>
<dbReference type="PROSITE" id="PS50850">
    <property type="entry name" value="MFS"/>
    <property type="match status" value="1"/>
</dbReference>
<dbReference type="KEGG" id="cmq:B840_00295"/>
<dbReference type="SUPFAM" id="SSF103473">
    <property type="entry name" value="MFS general substrate transporter"/>
    <property type="match status" value="1"/>
</dbReference>
<evidence type="ECO:0000313" key="8">
    <source>
        <dbReference type="Proteomes" id="UP000031928"/>
    </source>
</evidence>
<evidence type="ECO:0000256" key="3">
    <source>
        <dbReference type="ARBA" id="ARBA00022989"/>
    </source>
</evidence>
<keyword evidence="8" id="KW-1185">Reference proteome</keyword>
<dbReference type="Proteomes" id="UP000031928">
    <property type="component" value="Chromosome"/>
</dbReference>
<feature type="transmembrane region" description="Helical" evidence="5">
    <location>
        <begin position="168"/>
        <end position="190"/>
    </location>
</feature>
<keyword evidence="4 5" id="KW-0472">Membrane</keyword>
<feature type="transmembrane region" description="Helical" evidence="5">
    <location>
        <begin position="74"/>
        <end position="92"/>
    </location>
</feature>
<dbReference type="GO" id="GO:0005886">
    <property type="term" value="C:plasma membrane"/>
    <property type="evidence" value="ECO:0007669"/>
    <property type="project" value="UniProtKB-SubCell"/>
</dbReference>
<dbReference type="Gene3D" id="1.20.1250.20">
    <property type="entry name" value="MFS general substrate transporter like domains"/>
    <property type="match status" value="1"/>
</dbReference>
<dbReference type="PANTHER" id="PTHR23534:SF1">
    <property type="entry name" value="MAJOR FACILITATOR SUPERFAMILY PROTEIN"/>
    <property type="match status" value="1"/>
</dbReference>
<dbReference type="GO" id="GO:0022857">
    <property type="term" value="F:transmembrane transporter activity"/>
    <property type="evidence" value="ECO:0007669"/>
    <property type="project" value="InterPro"/>
</dbReference>
<evidence type="ECO:0000259" key="6">
    <source>
        <dbReference type="PROSITE" id="PS50850"/>
    </source>
</evidence>
<evidence type="ECO:0000256" key="1">
    <source>
        <dbReference type="ARBA" id="ARBA00004651"/>
    </source>
</evidence>
<dbReference type="STRING" id="1224162.B840_00295"/>
<name>A0A0B6TN53_9CORY</name>
<feature type="transmembrane region" description="Helical" evidence="5">
    <location>
        <begin position="211"/>
        <end position="236"/>
    </location>
</feature>
<comment type="subcellular location">
    <subcellularLocation>
        <location evidence="1">Cell membrane</location>
        <topology evidence="1">Multi-pass membrane protein</topology>
    </subcellularLocation>
</comment>
<dbReference type="AlphaFoldDB" id="A0A0B6TN53"/>
<feature type="transmembrane region" description="Helical" evidence="5">
    <location>
        <begin position="248"/>
        <end position="270"/>
    </location>
</feature>
<dbReference type="OrthoDB" id="9776171at2"/>
<reference evidence="7 8" key="1">
    <citation type="submission" date="2014-05" db="EMBL/GenBank/DDBJ databases">
        <title>Complete genome sequence of Corynebacterium marinum DSM 44953.</title>
        <authorList>
            <person name="Schaffert L."/>
            <person name="Albersmeier A."/>
            <person name="Kalinowski J."/>
            <person name="Ruckert C."/>
        </authorList>
    </citation>
    <scope>NUCLEOTIDE SEQUENCE [LARGE SCALE GENOMIC DNA]</scope>
    <source>
        <strain evidence="7 8">DSM 44953</strain>
    </source>
</reference>
<evidence type="ECO:0000313" key="7">
    <source>
        <dbReference type="EMBL" id="AJK67699.1"/>
    </source>
</evidence>
<feature type="transmembrane region" description="Helical" evidence="5">
    <location>
        <begin position="137"/>
        <end position="156"/>
    </location>
</feature>
<feature type="transmembrane region" description="Helical" evidence="5">
    <location>
        <begin position="368"/>
        <end position="385"/>
    </location>
</feature>
<sequence>MSPVASRRRVLTALIIAQVMAGLGHGVTYSMGALLAADLAGTMWGGAAATVTTIGAALWAIPLARIVRVRGRRASLSTGLVLGMVGALLALSSAQTRIFPLLLLGFFFLGAAVAMNLQARFAAADLSEENQGRNISLVVWSTTVGAILGPNLFAPTEALGGALGLQPYSGAYLVAMAAQLLAVLVLQVMLRPEPAPVAVKRKAGRVRLADHPVVLSAITSIATAHFAMIAIMSMTAVHMHHHGAEMTLIGLTISFHVGGMYALAPVFGVLSDKAGTPVTIGLGIAMMLVSALMLLPFSQVEATVVVSLLLLGLGWSATLVGSSAQLTAAAPVDQRAALQGRSDFSMNIAGAFGGVVAGPVVSTWGMPAMAGVVVVLIVAQQLWAVRTRRRAVSVSG</sequence>
<dbReference type="Pfam" id="PF07690">
    <property type="entry name" value="MFS_1"/>
    <property type="match status" value="1"/>
</dbReference>
<organism evidence="7 8">
    <name type="scientific">Corynebacterium marinum DSM 44953</name>
    <dbReference type="NCBI Taxonomy" id="1224162"/>
    <lineage>
        <taxon>Bacteria</taxon>
        <taxon>Bacillati</taxon>
        <taxon>Actinomycetota</taxon>
        <taxon>Actinomycetes</taxon>
        <taxon>Mycobacteriales</taxon>
        <taxon>Corynebacteriaceae</taxon>
        <taxon>Corynebacterium</taxon>
    </lineage>
</organism>
<dbReference type="RefSeq" id="WP_042620463.1">
    <property type="nucleotide sequence ID" value="NZ_CP007790.1"/>
</dbReference>
<feature type="domain" description="Major facilitator superfamily (MFS) profile" evidence="6">
    <location>
        <begin position="10"/>
        <end position="389"/>
    </location>
</feature>
<gene>
    <name evidence="7" type="ORF">B840_00295</name>
</gene>
<keyword evidence="3 5" id="KW-1133">Transmembrane helix</keyword>